<accession>A0A832EXF9</accession>
<evidence type="ECO:0000256" key="1">
    <source>
        <dbReference type="SAM" id="Coils"/>
    </source>
</evidence>
<sequence>MKKVSYWYVLYKMSTDAKIFTLSQALDIPQQQAQEMLEKIANEIKRQETLLALAHQKANISDKQAQEIEQLKRLRISKKTAVKKHIEGKQERLIRLRYYHEIEKLRSEGFGWRSISDYIKQNHHKTISFTH</sequence>
<dbReference type="AlphaFoldDB" id="A0A832EXF9"/>
<proteinExistence type="predicted"/>
<name>A0A832EXF9_DESAE</name>
<feature type="coiled-coil region" evidence="1">
    <location>
        <begin position="30"/>
        <end position="57"/>
    </location>
</feature>
<keyword evidence="1" id="KW-0175">Coiled coil</keyword>
<dbReference type="EMBL" id="DTPL01000067">
    <property type="protein sequence ID" value="HGA37393.1"/>
    <property type="molecule type" value="Genomic_DNA"/>
</dbReference>
<gene>
    <name evidence="2" type="ORF">ENX80_01050</name>
</gene>
<comment type="caution">
    <text evidence="2">The sequence shown here is derived from an EMBL/GenBank/DDBJ whole genome shotgun (WGS) entry which is preliminary data.</text>
</comment>
<evidence type="ECO:0000313" key="2">
    <source>
        <dbReference type="EMBL" id="HGA37393.1"/>
    </source>
</evidence>
<protein>
    <submittedName>
        <fullName evidence="2">Uncharacterized protein</fullName>
    </submittedName>
</protein>
<organism evidence="2">
    <name type="scientific">Desulfurella acetivorans</name>
    <dbReference type="NCBI Taxonomy" id="33002"/>
    <lineage>
        <taxon>Bacteria</taxon>
        <taxon>Pseudomonadati</taxon>
        <taxon>Campylobacterota</taxon>
        <taxon>Desulfurellia</taxon>
        <taxon>Desulfurellales</taxon>
        <taxon>Desulfurellaceae</taxon>
        <taxon>Desulfurella</taxon>
    </lineage>
</organism>
<reference evidence="2" key="1">
    <citation type="journal article" date="2020" name="mSystems">
        <title>Genome- and Community-Level Interaction Insights into Carbon Utilization and Element Cycling Functions of Hydrothermarchaeota in Hydrothermal Sediment.</title>
        <authorList>
            <person name="Zhou Z."/>
            <person name="Liu Y."/>
            <person name="Xu W."/>
            <person name="Pan J."/>
            <person name="Luo Z.H."/>
            <person name="Li M."/>
        </authorList>
    </citation>
    <scope>NUCLEOTIDE SEQUENCE [LARGE SCALE GENOMIC DNA]</scope>
    <source>
        <strain evidence="2">SpSt-972</strain>
    </source>
</reference>